<dbReference type="InterPro" id="IPR041685">
    <property type="entry name" value="AAA_GajA/Old/RecF-like"/>
</dbReference>
<dbReference type="EMBL" id="JABGBN010000001">
    <property type="protein sequence ID" value="NOL50805.1"/>
    <property type="molecule type" value="Genomic_DNA"/>
</dbReference>
<feature type="domain" description="Endonuclease GajA/Old nuclease/RecF-like AAA" evidence="1">
    <location>
        <begin position="7"/>
        <end position="155"/>
    </location>
</feature>
<organism evidence="2 3">
    <name type="scientific">Pelistega suis</name>
    <dbReference type="NCBI Taxonomy" id="1631957"/>
    <lineage>
        <taxon>Bacteria</taxon>
        <taxon>Pseudomonadati</taxon>
        <taxon>Pseudomonadota</taxon>
        <taxon>Betaproteobacteria</taxon>
        <taxon>Burkholderiales</taxon>
        <taxon>Alcaligenaceae</taxon>
        <taxon>Pelistega</taxon>
    </lineage>
</organism>
<proteinExistence type="predicted"/>
<evidence type="ECO:0000313" key="3">
    <source>
        <dbReference type="Proteomes" id="UP000537862"/>
    </source>
</evidence>
<keyword evidence="3" id="KW-1185">Reference proteome</keyword>
<protein>
    <submittedName>
        <fullName evidence="2">AAA family ATPase</fullName>
    </submittedName>
</protein>
<dbReference type="Pfam" id="PF13175">
    <property type="entry name" value="AAA_15"/>
    <property type="match status" value="1"/>
</dbReference>
<accession>A0A849P4Z8</accession>
<dbReference type="InterPro" id="IPR027417">
    <property type="entry name" value="P-loop_NTPase"/>
</dbReference>
<dbReference type="AlphaFoldDB" id="A0A849P4Z8"/>
<sequence>MHFNFANIGKIQKADIELKPLTIFIGKNGSGKTYAATALWTVISYIKKQTARQLLSRKTYQDLENAFYATLKTLSNESTTELSISLQELEDIVYEVNSHLQQSFSELLKRTFNADVFQEATLYLRNEILGPLRVYFRVVKKNHLLIDKEEHTGTQLDINFLLTETYRQGYTFLSSAINELLFPRSSGIER</sequence>
<reference evidence="2 3" key="1">
    <citation type="submission" date="2020-05" db="EMBL/GenBank/DDBJ databases">
        <authorList>
            <person name="Niu N."/>
        </authorList>
    </citation>
    <scope>NUCLEOTIDE SEQUENCE [LARGE SCALE GENOMIC DNA]</scope>
    <source>
        <strain evidence="2 3">3340-03</strain>
    </source>
</reference>
<evidence type="ECO:0000313" key="2">
    <source>
        <dbReference type="EMBL" id="NOL50805.1"/>
    </source>
</evidence>
<dbReference type="RefSeq" id="WP_171679492.1">
    <property type="nucleotide sequence ID" value="NZ_JABGBN010000001.1"/>
</dbReference>
<gene>
    <name evidence="2" type="ORF">HKX39_01250</name>
</gene>
<name>A0A849P4Z8_9BURK</name>
<evidence type="ECO:0000259" key="1">
    <source>
        <dbReference type="Pfam" id="PF13175"/>
    </source>
</evidence>
<dbReference type="SUPFAM" id="SSF52540">
    <property type="entry name" value="P-loop containing nucleoside triphosphate hydrolases"/>
    <property type="match status" value="1"/>
</dbReference>
<comment type="caution">
    <text evidence="2">The sequence shown here is derived from an EMBL/GenBank/DDBJ whole genome shotgun (WGS) entry which is preliminary data.</text>
</comment>
<dbReference type="Gene3D" id="3.40.50.300">
    <property type="entry name" value="P-loop containing nucleotide triphosphate hydrolases"/>
    <property type="match status" value="1"/>
</dbReference>
<dbReference type="Proteomes" id="UP000537862">
    <property type="component" value="Unassembled WGS sequence"/>
</dbReference>